<keyword evidence="2" id="KW-1185">Reference proteome</keyword>
<dbReference type="Gene3D" id="3.40.50.720">
    <property type="entry name" value="NAD(P)-binding Rossmann-like Domain"/>
    <property type="match status" value="1"/>
</dbReference>
<dbReference type="SUPFAM" id="SSF51735">
    <property type="entry name" value="NAD(P)-binding Rossmann-fold domains"/>
    <property type="match status" value="1"/>
</dbReference>
<accession>A0A9P4JVM7</accession>
<comment type="caution">
    <text evidence="1">The sequence shown here is derived from an EMBL/GenBank/DDBJ whole genome shotgun (WGS) entry which is preliminary data.</text>
</comment>
<evidence type="ECO:0000313" key="2">
    <source>
        <dbReference type="Proteomes" id="UP000800093"/>
    </source>
</evidence>
<dbReference type="GO" id="GO:0047560">
    <property type="term" value="F:3-dehydrosphinganine reductase activity"/>
    <property type="evidence" value="ECO:0007669"/>
    <property type="project" value="TreeGrafter"/>
</dbReference>
<dbReference type="Pfam" id="PF00106">
    <property type="entry name" value="adh_short"/>
    <property type="match status" value="1"/>
</dbReference>
<name>A0A9P4JVM7_9PLEO</name>
<protein>
    <submittedName>
        <fullName evidence="1">Uncharacterized protein</fullName>
    </submittedName>
</protein>
<dbReference type="InterPro" id="IPR002347">
    <property type="entry name" value="SDR_fam"/>
</dbReference>
<dbReference type="GO" id="GO:0030148">
    <property type="term" value="P:sphingolipid biosynthetic process"/>
    <property type="evidence" value="ECO:0007669"/>
    <property type="project" value="TreeGrafter"/>
</dbReference>
<sequence length="158" mass="17570">MFKIWTEDDQNAQSASAPKLRQIVFINSATALFPFPGYITYSASKCAVRAPVDALRMEALRLSGPMSKYTVHCTFPATIMTPAFLEEQNRKHELTKQIEGTAGSIKDLFKQHLSPAVAARIIISGVARGQFGIAEDCFDSTLVCKCAMYIPEKRVWHL</sequence>
<evidence type="ECO:0000313" key="1">
    <source>
        <dbReference type="EMBL" id="KAF2257979.1"/>
    </source>
</evidence>
<dbReference type="OrthoDB" id="10267115at2759"/>
<dbReference type="GO" id="GO:0005789">
    <property type="term" value="C:endoplasmic reticulum membrane"/>
    <property type="evidence" value="ECO:0007669"/>
    <property type="project" value="TreeGrafter"/>
</dbReference>
<proteinExistence type="predicted"/>
<dbReference type="PANTHER" id="PTHR43550">
    <property type="entry name" value="3-KETODIHYDROSPHINGOSINE REDUCTASE"/>
    <property type="match status" value="1"/>
</dbReference>
<gene>
    <name evidence="1" type="ORF">CC78DRAFT_622186</name>
</gene>
<dbReference type="AlphaFoldDB" id="A0A9P4JVM7"/>
<dbReference type="EMBL" id="ML986801">
    <property type="protein sequence ID" value="KAF2257979.1"/>
    <property type="molecule type" value="Genomic_DNA"/>
</dbReference>
<reference evidence="2" key="1">
    <citation type="journal article" date="2020" name="Stud. Mycol.">
        <title>101 Dothideomycetes genomes: A test case for predicting lifestyles and emergence of pathogens.</title>
        <authorList>
            <person name="Haridas S."/>
            <person name="Albert R."/>
            <person name="Binder M."/>
            <person name="Bloem J."/>
            <person name="LaButti K."/>
            <person name="Salamov A."/>
            <person name="Andreopoulos B."/>
            <person name="Baker S."/>
            <person name="Barry K."/>
            <person name="Bills G."/>
            <person name="Bluhm B."/>
            <person name="Cannon C."/>
            <person name="Castanera R."/>
            <person name="Culley D."/>
            <person name="Daum C."/>
            <person name="Ezra D."/>
            <person name="Gonzalez J."/>
            <person name="Henrissat B."/>
            <person name="Kuo A."/>
            <person name="Liang C."/>
            <person name="Lipzen A."/>
            <person name="Lutzoni F."/>
            <person name="Magnuson J."/>
            <person name="Mondo S."/>
            <person name="Nolan M."/>
            <person name="Ohm R."/>
            <person name="Pangilinan J."/>
            <person name="Park H.-J."/>
            <person name="Ramirez L."/>
            <person name="Alfaro M."/>
            <person name="Sun H."/>
            <person name="Tritt A."/>
            <person name="Yoshinaga Y."/>
            <person name="Zwiers L.-H."/>
            <person name="Turgeon B."/>
            <person name="Goodwin S."/>
            <person name="Spatafora J."/>
            <person name="Crous P."/>
            <person name="Grigoriev I."/>
        </authorList>
    </citation>
    <scope>NUCLEOTIDE SEQUENCE [LARGE SCALE GENOMIC DNA]</scope>
    <source>
        <strain evidence="2">CBS 304.66</strain>
    </source>
</reference>
<dbReference type="PANTHER" id="PTHR43550:SF3">
    <property type="entry name" value="3-KETODIHYDROSPHINGOSINE REDUCTASE"/>
    <property type="match status" value="1"/>
</dbReference>
<dbReference type="GO" id="GO:0006666">
    <property type="term" value="P:3-keto-sphinganine metabolic process"/>
    <property type="evidence" value="ECO:0007669"/>
    <property type="project" value="TreeGrafter"/>
</dbReference>
<dbReference type="InterPro" id="IPR036291">
    <property type="entry name" value="NAD(P)-bd_dom_sf"/>
</dbReference>
<organism evidence="1 2">
    <name type="scientific">Lojkania enalia</name>
    <dbReference type="NCBI Taxonomy" id="147567"/>
    <lineage>
        <taxon>Eukaryota</taxon>
        <taxon>Fungi</taxon>
        <taxon>Dikarya</taxon>
        <taxon>Ascomycota</taxon>
        <taxon>Pezizomycotina</taxon>
        <taxon>Dothideomycetes</taxon>
        <taxon>Pleosporomycetidae</taxon>
        <taxon>Pleosporales</taxon>
        <taxon>Pleosporales incertae sedis</taxon>
        <taxon>Lojkania</taxon>
    </lineage>
</organism>
<dbReference type="Proteomes" id="UP000800093">
    <property type="component" value="Unassembled WGS sequence"/>
</dbReference>